<proteinExistence type="predicted"/>
<comment type="caution">
    <text evidence="2">The sequence shown here is derived from an EMBL/GenBank/DDBJ whole genome shotgun (WGS) entry which is preliminary data.</text>
</comment>
<name>A0A0C1WCW8_9VIBR</name>
<keyword evidence="1" id="KW-0812">Transmembrane</keyword>
<reference evidence="2 3" key="1">
    <citation type="submission" date="2014-07" db="EMBL/GenBank/DDBJ databases">
        <title>Unique and conserved regions in Vibrio harveyi and related species in comparison with the shrimp pathogen Vibrio harveyi CAIM 1792.</title>
        <authorList>
            <person name="Espinoza-Valles I."/>
            <person name="Vora G."/>
            <person name="Leekitcharoenphon P."/>
            <person name="Ussery D."/>
            <person name="Hoj L."/>
            <person name="Gomez-Gil B."/>
        </authorList>
    </citation>
    <scope>NUCLEOTIDE SEQUENCE [LARGE SCALE GENOMIC DNA]</scope>
    <source>
        <strain evidence="3">CAIM 1854 / LMG 25443</strain>
    </source>
</reference>
<dbReference type="EMBL" id="JPRD01000008">
    <property type="protein sequence ID" value="KIF54207.1"/>
    <property type="molecule type" value="Genomic_DNA"/>
</dbReference>
<dbReference type="NCBIfam" id="TIGR02532">
    <property type="entry name" value="IV_pilin_GFxxxE"/>
    <property type="match status" value="1"/>
</dbReference>
<dbReference type="InterPro" id="IPR045584">
    <property type="entry name" value="Pilin-like"/>
</dbReference>
<accession>A0A0C1WCW8</accession>
<evidence type="ECO:0000313" key="2">
    <source>
        <dbReference type="EMBL" id="KIF54207.1"/>
    </source>
</evidence>
<keyword evidence="1" id="KW-0472">Membrane</keyword>
<keyword evidence="1" id="KW-1133">Transmembrane helix</keyword>
<evidence type="ECO:0000256" key="1">
    <source>
        <dbReference type="SAM" id="Phobius"/>
    </source>
</evidence>
<dbReference type="AlphaFoldDB" id="A0A0C1WCW8"/>
<gene>
    <name evidence="2" type="ORF">H735_03950</name>
</gene>
<dbReference type="PATRIC" id="fig|1229493.5.peg.5711"/>
<dbReference type="InterPro" id="IPR012902">
    <property type="entry name" value="N_methyl_site"/>
</dbReference>
<protein>
    <submittedName>
        <fullName evidence="2">V10 pilin</fullName>
    </submittedName>
</protein>
<dbReference type="Pfam" id="PF07963">
    <property type="entry name" value="N_methyl"/>
    <property type="match status" value="1"/>
</dbReference>
<feature type="transmembrane region" description="Helical" evidence="1">
    <location>
        <begin position="6"/>
        <end position="28"/>
    </location>
</feature>
<evidence type="ECO:0000313" key="3">
    <source>
        <dbReference type="Proteomes" id="UP000031586"/>
    </source>
</evidence>
<organism evidence="2 3">
    <name type="scientific">Vibrio owensii CAIM 1854 = LMG 25443</name>
    <dbReference type="NCBI Taxonomy" id="1229493"/>
    <lineage>
        <taxon>Bacteria</taxon>
        <taxon>Pseudomonadati</taxon>
        <taxon>Pseudomonadota</taxon>
        <taxon>Gammaproteobacteria</taxon>
        <taxon>Vibrionales</taxon>
        <taxon>Vibrionaceae</taxon>
        <taxon>Vibrio</taxon>
    </lineage>
</organism>
<dbReference type="Gene3D" id="3.30.700.10">
    <property type="entry name" value="Glycoprotein, Type 4 Pilin"/>
    <property type="match status" value="1"/>
</dbReference>
<sequence>MRNTKGFTLIELVVCIVILGVVSVVALPKFLGIQKDARIAVLYGAREALMTANNQVYAKAVLQSQENVDAGELMNIDLNNDGVNDLIGYYGYIKNVIPAKELAGFDPKLTINRWYGVDDEDEPYFLIGFANKPVDIFNLCYVEVYYPKTAGGQIKYGIQTRDC</sequence>
<dbReference type="SUPFAM" id="SSF54523">
    <property type="entry name" value="Pili subunits"/>
    <property type="match status" value="1"/>
</dbReference>
<dbReference type="RefSeq" id="WP_009704256.1">
    <property type="nucleotide sequence ID" value="NZ_BAOH01000034.1"/>
</dbReference>
<dbReference type="Proteomes" id="UP000031586">
    <property type="component" value="Unassembled WGS sequence"/>
</dbReference>